<dbReference type="InterPro" id="IPR036770">
    <property type="entry name" value="Ankyrin_rpt-contain_sf"/>
</dbReference>
<dbReference type="InterPro" id="IPR002110">
    <property type="entry name" value="Ankyrin_rpt"/>
</dbReference>
<feature type="repeat" description="ANK" evidence="3">
    <location>
        <begin position="114"/>
        <end position="149"/>
    </location>
</feature>
<sequence length="383" mass="41576">MNQDEEKKANVFVDVAACGDVEGVKELLKDEDLTAVMVNKTDKDGRSALHYSCLNDDVKLVKVLLADKRINVSLRSPRGDTCLHMASLYAAQSALREILADARGFELLNIQNNYNETALHLCAGSGDKGAAKTASILLEAGAKMTITDNWLRSPIDVSRENGENQLVQVFEQFLSSHPDIAVQVAQVSAKYKEHAERPVHNDSANKAAKAAIFGQLGKIKLKKSSTAEKTMFAPQKSSLAAPSRDTAHNDGRRALSKLIDFPGDRDVIARHLANSTEIDPVAPDAYGLTALMKFASWNKDDYIRLLVPHLTQADLDAKDPSGKTALHYAVEMASVAAVKALVQAGVNTDATDTNGRTVKFILDSADQESEIIRRLKLALVVST</sequence>
<dbReference type="Pfam" id="PF12796">
    <property type="entry name" value="Ank_2"/>
    <property type="match status" value="2"/>
</dbReference>
<protein>
    <submittedName>
        <fullName evidence="4">Uncharacterized protein</fullName>
    </submittedName>
</protein>
<accession>A0A7S3K208</accession>
<organism evidence="4">
    <name type="scientific">Aureoumbra lagunensis</name>
    <dbReference type="NCBI Taxonomy" id="44058"/>
    <lineage>
        <taxon>Eukaryota</taxon>
        <taxon>Sar</taxon>
        <taxon>Stramenopiles</taxon>
        <taxon>Ochrophyta</taxon>
        <taxon>Pelagophyceae</taxon>
        <taxon>Pelagomonadales</taxon>
        <taxon>Aureoumbra</taxon>
    </lineage>
</organism>
<gene>
    <name evidence="4" type="ORF">ALAG00032_LOCUS10933</name>
</gene>
<dbReference type="PROSITE" id="PS50297">
    <property type="entry name" value="ANK_REP_REGION"/>
    <property type="match status" value="1"/>
</dbReference>
<name>A0A7S3K208_9STRA</name>
<dbReference type="SMART" id="SM00248">
    <property type="entry name" value="ANK"/>
    <property type="match status" value="5"/>
</dbReference>
<evidence type="ECO:0000313" key="4">
    <source>
        <dbReference type="EMBL" id="CAE0370169.1"/>
    </source>
</evidence>
<dbReference type="PANTHER" id="PTHR24198:SF165">
    <property type="entry name" value="ANKYRIN REPEAT-CONTAINING PROTEIN-RELATED"/>
    <property type="match status" value="1"/>
</dbReference>
<evidence type="ECO:0000256" key="3">
    <source>
        <dbReference type="PROSITE-ProRule" id="PRU00023"/>
    </source>
</evidence>
<evidence type="ECO:0000256" key="1">
    <source>
        <dbReference type="ARBA" id="ARBA00022737"/>
    </source>
</evidence>
<proteinExistence type="predicted"/>
<keyword evidence="1" id="KW-0677">Repeat</keyword>
<dbReference type="PANTHER" id="PTHR24198">
    <property type="entry name" value="ANKYRIN REPEAT AND PROTEIN KINASE DOMAIN-CONTAINING PROTEIN"/>
    <property type="match status" value="1"/>
</dbReference>
<dbReference type="SUPFAM" id="SSF48403">
    <property type="entry name" value="Ankyrin repeat"/>
    <property type="match status" value="1"/>
</dbReference>
<dbReference type="Pfam" id="PF00023">
    <property type="entry name" value="Ank"/>
    <property type="match status" value="1"/>
</dbReference>
<dbReference type="Gene3D" id="1.25.40.20">
    <property type="entry name" value="Ankyrin repeat-containing domain"/>
    <property type="match status" value="2"/>
</dbReference>
<evidence type="ECO:0000256" key="2">
    <source>
        <dbReference type="ARBA" id="ARBA00023043"/>
    </source>
</evidence>
<feature type="repeat" description="ANK" evidence="3">
    <location>
        <begin position="321"/>
        <end position="353"/>
    </location>
</feature>
<dbReference type="PROSITE" id="PS50088">
    <property type="entry name" value="ANK_REPEAT"/>
    <property type="match status" value="2"/>
</dbReference>
<dbReference type="EMBL" id="HBIJ01016394">
    <property type="protein sequence ID" value="CAE0370169.1"/>
    <property type="molecule type" value="Transcribed_RNA"/>
</dbReference>
<dbReference type="AlphaFoldDB" id="A0A7S3K208"/>
<keyword evidence="2 3" id="KW-0040">ANK repeat</keyword>
<reference evidence="4" key="1">
    <citation type="submission" date="2021-01" db="EMBL/GenBank/DDBJ databases">
        <authorList>
            <person name="Corre E."/>
            <person name="Pelletier E."/>
            <person name="Niang G."/>
            <person name="Scheremetjew M."/>
            <person name="Finn R."/>
            <person name="Kale V."/>
            <person name="Holt S."/>
            <person name="Cochrane G."/>
            <person name="Meng A."/>
            <person name="Brown T."/>
            <person name="Cohen L."/>
        </authorList>
    </citation>
    <scope>NUCLEOTIDE SEQUENCE</scope>
    <source>
        <strain evidence="4">CCMP1510</strain>
    </source>
</reference>